<evidence type="ECO:0000256" key="8">
    <source>
        <dbReference type="ARBA" id="ARBA00022777"/>
    </source>
</evidence>
<dbReference type="Gene3D" id="3.40.50.2020">
    <property type="match status" value="2"/>
</dbReference>
<dbReference type="InterPro" id="IPR029057">
    <property type="entry name" value="PRTase-like"/>
</dbReference>
<evidence type="ECO:0000256" key="2">
    <source>
        <dbReference type="ARBA" id="ARBA00006478"/>
    </source>
</evidence>
<evidence type="ECO:0000256" key="1">
    <source>
        <dbReference type="ARBA" id="ARBA00004996"/>
    </source>
</evidence>
<dbReference type="GO" id="GO:0005737">
    <property type="term" value="C:cytoplasm"/>
    <property type="evidence" value="ECO:0007669"/>
    <property type="project" value="TreeGrafter"/>
</dbReference>
<dbReference type="InterPro" id="IPR029099">
    <property type="entry name" value="Pribosyltran_N"/>
</dbReference>
<dbReference type="InterPro" id="IPR000836">
    <property type="entry name" value="PRTase_dom"/>
</dbReference>
<dbReference type="Proteomes" id="UP000193467">
    <property type="component" value="Unassembled WGS sequence"/>
</dbReference>
<keyword evidence="6" id="KW-0545">Nucleotide biosynthesis</keyword>
<dbReference type="PANTHER" id="PTHR10210">
    <property type="entry name" value="RIBOSE-PHOSPHATE DIPHOSPHOKINASE FAMILY MEMBER"/>
    <property type="match status" value="1"/>
</dbReference>
<dbReference type="OrthoDB" id="413572at2759"/>
<keyword evidence="10" id="KW-0460">Magnesium</keyword>
<dbReference type="SMART" id="SM01400">
    <property type="entry name" value="Pribosyltran_N"/>
    <property type="match status" value="1"/>
</dbReference>
<evidence type="ECO:0000256" key="3">
    <source>
        <dbReference type="ARBA" id="ARBA00013247"/>
    </source>
</evidence>
<protein>
    <recommendedName>
        <fullName evidence="3">ribose-phosphate diphosphokinase</fullName>
        <ecNumber evidence="3">2.7.6.1</ecNumber>
    </recommendedName>
</protein>
<keyword evidence="9" id="KW-0067">ATP-binding</keyword>
<gene>
    <name evidence="13" type="ORF">BCR35DRAFT_319797</name>
</gene>
<proteinExistence type="inferred from homology"/>
<reference evidence="13 14" key="1">
    <citation type="submission" date="2016-07" db="EMBL/GenBank/DDBJ databases">
        <title>Pervasive Adenine N6-methylation of Active Genes in Fungi.</title>
        <authorList>
            <consortium name="DOE Joint Genome Institute"/>
            <person name="Mondo S.J."/>
            <person name="Dannebaum R.O."/>
            <person name="Kuo R.C."/>
            <person name="Labutti K."/>
            <person name="Haridas S."/>
            <person name="Kuo A."/>
            <person name="Salamov A."/>
            <person name="Ahrendt S.R."/>
            <person name="Lipzen A."/>
            <person name="Sullivan W."/>
            <person name="Andreopoulos W.B."/>
            <person name="Clum A."/>
            <person name="Lindquist E."/>
            <person name="Daum C."/>
            <person name="Ramamoorthy G.K."/>
            <person name="Gryganskyi A."/>
            <person name="Culley D."/>
            <person name="Magnuson J.K."/>
            <person name="James T.Y."/>
            <person name="O'Malley M.A."/>
            <person name="Stajich J.E."/>
            <person name="Spatafora J.W."/>
            <person name="Visel A."/>
            <person name="Grigoriev I.V."/>
        </authorList>
    </citation>
    <scope>NUCLEOTIDE SEQUENCE [LARGE SCALE GENOMIC DNA]</scope>
    <source>
        <strain evidence="13 14">62-1032</strain>
    </source>
</reference>
<comment type="catalytic activity">
    <reaction evidence="11">
        <text>D-ribose 5-phosphate + ATP = 5-phospho-alpha-D-ribose 1-diphosphate + AMP + H(+)</text>
        <dbReference type="Rhea" id="RHEA:15609"/>
        <dbReference type="ChEBI" id="CHEBI:15378"/>
        <dbReference type="ChEBI" id="CHEBI:30616"/>
        <dbReference type="ChEBI" id="CHEBI:58017"/>
        <dbReference type="ChEBI" id="CHEBI:78346"/>
        <dbReference type="ChEBI" id="CHEBI:456215"/>
        <dbReference type="EC" id="2.7.6.1"/>
    </reaction>
</comment>
<keyword evidence="8 13" id="KW-0418">Kinase</keyword>
<dbReference type="SUPFAM" id="SSF53271">
    <property type="entry name" value="PRTase-like"/>
    <property type="match status" value="1"/>
</dbReference>
<comment type="pathway">
    <text evidence="1">Metabolic intermediate biosynthesis; 5-phospho-alpha-D-ribose 1-diphosphate biosynthesis; 5-phospho-alpha-D-ribose 1-diphosphate from D-ribose 5-phosphate (route I): step 1/1.</text>
</comment>
<evidence type="ECO:0000256" key="7">
    <source>
        <dbReference type="ARBA" id="ARBA00022741"/>
    </source>
</evidence>
<evidence type="ECO:0000313" key="14">
    <source>
        <dbReference type="Proteomes" id="UP000193467"/>
    </source>
</evidence>
<dbReference type="AlphaFoldDB" id="A0A1Y2CC95"/>
<organism evidence="13 14">
    <name type="scientific">Leucosporidium creatinivorum</name>
    <dbReference type="NCBI Taxonomy" id="106004"/>
    <lineage>
        <taxon>Eukaryota</taxon>
        <taxon>Fungi</taxon>
        <taxon>Dikarya</taxon>
        <taxon>Basidiomycota</taxon>
        <taxon>Pucciniomycotina</taxon>
        <taxon>Microbotryomycetes</taxon>
        <taxon>Leucosporidiales</taxon>
        <taxon>Leucosporidium</taxon>
    </lineage>
</organism>
<dbReference type="GO" id="GO:0004749">
    <property type="term" value="F:ribose phosphate diphosphokinase activity"/>
    <property type="evidence" value="ECO:0007669"/>
    <property type="project" value="UniProtKB-EC"/>
</dbReference>
<evidence type="ECO:0000259" key="12">
    <source>
        <dbReference type="Pfam" id="PF13793"/>
    </source>
</evidence>
<accession>A0A1Y2CC95</accession>
<evidence type="ECO:0000256" key="11">
    <source>
        <dbReference type="ARBA" id="ARBA00049535"/>
    </source>
</evidence>
<dbReference type="GO" id="GO:0016301">
    <property type="term" value="F:kinase activity"/>
    <property type="evidence" value="ECO:0007669"/>
    <property type="project" value="UniProtKB-KW"/>
</dbReference>
<keyword evidence="5" id="KW-0479">Metal-binding</keyword>
<evidence type="ECO:0000256" key="9">
    <source>
        <dbReference type="ARBA" id="ARBA00022840"/>
    </source>
</evidence>
<comment type="similarity">
    <text evidence="2">Belongs to the ribose-phosphate pyrophosphokinase family.</text>
</comment>
<dbReference type="GO" id="GO:0000287">
    <property type="term" value="F:magnesium ion binding"/>
    <property type="evidence" value="ECO:0007669"/>
    <property type="project" value="InterPro"/>
</dbReference>
<dbReference type="Pfam" id="PF13793">
    <property type="entry name" value="Pribosyltran_N"/>
    <property type="match status" value="1"/>
</dbReference>
<evidence type="ECO:0000256" key="5">
    <source>
        <dbReference type="ARBA" id="ARBA00022723"/>
    </source>
</evidence>
<dbReference type="EC" id="2.7.6.1" evidence="3"/>
<dbReference type="FunFam" id="3.40.50.2020:FF:000005">
    <property type="entry name" value="Ribose-phosphate pyrophosphokinase 1"/>
    <property type="match status" value="1"/>
</dbReference>
<dbReference type="GO" id="GO:0005524">
    <property type="term" value="F:ATP binding"/>
    <property type="evidence" value="ECO:0007669"/>
    <property type="project" value="UniProtKB-KW"/>
</dbReference>
<dbReference type="FunCoup" id="A0A1Y2CC95">
    <property type="interactions" value="272"/>
</dbReference>
<dbReference type="STRING" id="106004.A0A1Y2CC95"/>
<dbReference type="NCBIfam" id="TIGR01251">
    <property type="entry name" value="ribP_PPkin"/>
    <property type="match status" value="1"/>
</dbReference>
<dbReference type="InterPro" id="IPR005946">
    <property type="entry name" value="Rib-P_diPkinase"/>
</dbReference>
<sequence length="331" mass="35653">MASSQSQLKIFSGTSHPELAQLIARRLGLPLGQSSIVVLPSGELSVTFHESVRESDVYIVATASSDETGTNGALMELCIMAHTLRIASARRITAVVPHFPYARQDKKDKSRAPITAKLVANMLVRGAGIDHVITMDLHASQIQGFFDIPLYAEPTMLQYLRETMGKEIHNAVIVSPDAGGAKRASSMAASLDLDFALFHKERKKANEIARMVLVGNVEGKTAILIDDMADTCGTLALAAKHLLAGGAKAVLALVTHGILSGPALKVLGESKIEKLIVTNSIPQRAHKEGCDRLREIDVSHVLAEAVRRSHYGESVSALFHSVPWTEVSKEN</sequence>
<comment type="caution">
    <text evidence="13">The sequence shown here is derived from an EMBL/GenBank/DDBJ whole genome shotgun (WGS) entry which is preliminary data.</text>
</comment>
<dbReference type="PANTHER" id="PTHR10210:SF32">
    <property type="entry name" value="RIBOSE-PHOSPHATE PYROPHOSPHOKINASE 2"/>
    <property type="match status" value="1"/>
</dbReference>
<feature type="domain" description="Ribose-phosphate pyrophosphokinase N-terminal" evidence="12">
    <location>
        <begin position="8"/>
        <end position="124"/>
    </location>
</feature>
<keyword evidence="4" id="KW-0808">Transferase</keyword>
<dbReference type="GO" id="GO:0002189">
    <property type="term" value="C:ribose phosphate diphosphokinase complex"/>
    <property type="evidence" value="ECO:0007669"/>
    <property type="project" value="TreeGrafter"/>
</dbReference>
<dbReference type="NCBIfam" id="NF002320">
    <property type="entry name" value="PRK01259.1"/>
    <property type="match status" value="1"/>
</dbReference>
<name>A0A1Y2CC95_9BASI</name>
<dbReference type="Pfam" id="PF14572">
    <property type="entry name" value="Pribosyl_synth"/>
    <property type="match status" value="1"/>
</dbReference>
<dbReference type="EMBL" id="MCGR01000125">
    <property type="protein sequence ID" value="ORY44658.1"/>
    <property type="molecule type" value="Genomic_DNA"/>
</dbReference>
<evidence type="ECO:0000256" key="6">
    <source>
        <dbReference type="ARBA" id="ARBA00022727"/>
    </source>
</evidence>
<evidence type="ECO:0000256" key="10">
    <source>
        <dbReference type="ARBA" id="ARBA00022842"/>
    </source>
</evidence>
<evidence type="ECO:0000313" key="13">
    <source>
        <dbReference type="EMBL" id="ORY44658.1"/>
    </source>
</evidence>
<dbReference type="GO" id="GO:0006015">
    <property type="term" value="P:5-phosphoribose 1-diphosphate biosynthetic process"/>
    <property type="evidence" value="ECO:0007669"/>
    <property type="project" value="TreeGrafter"/>
</dbReference>
<dbReference type="InParanoid" id="A0A1Y2CC95"/>
<keyword evidence="14" id="KW-1185">Reference proteome</keyword>
<dbReference type="CDD" id="cd06223">
    <property type="entry name" value="PRTases_typeI"/>
    <property type="match status" value="1"/>
</dbReference>
<keyword evidence="7" id="KW-0547">Nucleotide-binding</keyword>
<evidence type="ECO:0000256" key="4">
    <source>
        <dbReference type="ARBA" id="ARBA00022679"/>
    </source>
</evidence>
<dbReference type="GO" id="GO:0006164">
    <property type="term" value="P:purine nucleotide biosynthetic process"/>
    <property type="evidence" value="ECO:0007669"/>
    <property type="project" value="TreeGrafter"/>
</dbReference>